<dbReference type="InterPro" id="IPR000073">
    <property type="entry name" value="AB_hydrolase_1"/>
</dbReference>
<gene>
    <name evidence="2" type="ORF">SAMN05421879_10358</name>
</gene>
<dbReference type="SUPFAM" id="SSF53474">
    <property type="entry name" value="alpha/beta-Hydrolases"/>
    <property type="match status" value="1"/>
</dbReference>
<dbReference type="PANTHER" id="PTHR37017:SF11">
    <property type="entry name" value="ESTERASE_LIPASE_THIOESTERASE DOMAIN-CONTAINING PROTEIN"/>
    <property type="match status" value="1"/>
</dbReference>
<dbReference type="EMBL" id="OBQK01000003">
    <property type="protein sequence ID" value="SOC54305.1"/>
    <property type="molecule type" value="Genomic_DNA"/>
</dbReference>
<dbReference type="InterPro" id="IPR029058">
    <property type="entry name" value="AB_hydrolase_fold"/>
</dbReference>
<evidence type="ECO:0000313" key="2">
    <source>
        <dbReference type="EMBL" id="SOC54305.1"/>
    </source>
</evidence>
<keyword evidence="3" id="KW-1185">Reference proteome</keyword>
<dbReference type="GO" id="GO:0016787">
    <property type="term" value="F:hydrolase activity"/>
    <property type="evidence" value="ECO:0007669"/>
    <property type="project" value="UniProtKB-KW"/>
</dbReference>
<keyword evidence="2" id="KW-0378">Hydrolase</keyword>
<accession>A0A285VJP3</accession>
<dbReference type="Pfam" id="PF12697">
    <property type="entry name" value="Abhydrolase_6"/>
    <property type="match status" value="1"/>
</dbReference>
<dbReference type="InterPro" id="IPR052897">
    <property type="entry name" value="Sec-Metab_Biosynth_Hydrolase"/>
</dbReference>
<organism evidence="2 3">
    <name type="scientific">Ornithinimicrobium cerasi</name>
    <dbReference type="NCBI Taxonomy" id="2248773"/>
    <lineage>
        <taxon>Bacteria</taxon>
        <taxon>Bacillati</taxon>
        <taxon>Actinomycetota</taxon>
        <taxon>Actinomycetes</taxon>
        <taxon>Micrococcales</taxon>
        <taxon>Ornithinimicrobiaceae</taxon>
        <taxon>Ornithinimicrobium</taxon>
    </lineage>
</organism>
<dbReference type="RefSeq" id="WP_097187428.1">
    <property type="nucleotide sequence ID" value="NZ_OBQK01000003.1"/>
</dbReference>
<protein>
    <submittedName>
        <fullName evidence="2">Alpha/beta hydrolase family protein</fullName>
    </submittedName>
</protein>
<sequence>MTTFLLIPGAGGAAWSWHLVARGLHARGHRAVAVDLPADDEEAGLTAYARVAAACAPGGTAPLVVVGQSMGALTAPLLCDLVPVALLVLLNPMIPAPGETGGEWWEVTRQRQAMEAEALRLGLDATTLEDPAVVFGHDVPPELLAEAGRHTPDQSSRPFLDPWPLTAWPDVPTRVLVGRDDRFFPLAFQRRLARDRLGLDVDEVGGSHSAMLSRPDEVAARLDRYARELVR</sequence>
<dbReference type="AlphaFoldDB" id="A0A285VJP3"/>
<reference evidence="3" key="1">
    <citation type="submission" date="2017-08" db="EMBL/GenBank/DDBJ databases">
        <authorList>
            <person name="Varghese N."/>
            <person name="Submissions S."/>
        </authorList>
    </citation>
    <scope>NUCLEOTIDE SEQUENCE [LARGE SCALE GENOMIC DNA]</scope>
    <source>
        <strain evidence="3">USBA17B2</strain>
    </source>
</reference>
<feature type="domain" description="AB hydrolase-1" evidence="1">
    <location>
        <begin position="4"/>
        <end position="220"/>
    </location>
</feature>
<dbReference type="PANTHER" id="PTHR37017">
    <property type="entry name" value="AB HYDROLASE-1 DOMAIN-CONTAINING PROTEIN-RELATED"/>
    <property type="match status" value="1"/>
</dbReference>
<dbReference type="Proteomes" id="UP000219688">
    <property type="component" value="Unassembled WGS sequence"/>
</dbReference>
<name>A0A285VJP3_9MICO</name>
<evidence type="ECO:0000259" key="1">
    <source>
        <dbReference type="Pfam" id="PF12697"/>
    </source>
</evidence>
<dbReference type="Gene3D" id="3.40.50.1820">
    <property type="entry name" value="alpha/beta hydrolase"/>
    <property type="match status" value="1"/>
</dbReference>
<evidence type="ECO:0000313" key="3">
    <source>
        <dbReference type="Proteomes" id="UP000219688"/>
    </source>
</evidence>
<proteinExistence type="predicted"/>